<accession>A0A133UKX3</accession>
<proteinExistence type="predicted"/>
<keyword evidence="4" id="KW-1185">Reference proteome</keyword>
<reference evidence="3 4" key="1">
    <citation type="journal article" date="2016" name="Sci. Rep.">
        <title>Metabolic traits of an uncultured archaeal lineage -MSBL1- from brine pools of the Red Sea.</title>
        <authorList>
            <person name="Mwirichia R."/>
            <person name="Alam I."/>
            <person name="Rashid M."/>
            <person name="Vinu M."/>
            <person name="Ba-Alawi W."/>
            <person name="Anthony Kamau A."/>
            <person name="Kamanda Ngugi D."/>
            <person name="Goker M."/>
            <person name="Klenk H.P."/>
            <person name="Bajic V."/>
            <person name="Stingl U."/>
        </authorList>
    </citation>
    <scope>NUCLEOTIDE SEQUENCE [LARGE SCALE GENOMIC DNA]</scope>
    <source>
        <strain evidence="3">SCGC-AAA259E19</strain>
    </source>
</reference>
<dbReference type="InterPro" id="IPR023753">
    <property type="entry name" value="FAD/NAD-binding_dom"/>
</dbReference>
<evidence type="ECO:0000259" key="2">
    <source>
        <dbReference type="Pfam" id="PF07992"/>
    </source>
</evidence>
<dbReference type="AlphaFoldDB" id="A0A133UKX3"/>
<dbReference type="SUPFAM" id="SSF51905">
    <property type="entry name" value="FAD/NAD(P)-binding domain"/>
    <property type="match status" value="1"/>
</dbReference>
<evidence type="ECO:0000313" key="4">
    <source>
        <dbReference type="Proteomes" id="UP000070284"/>
    </source>
</evidence>
<dbReference type="PRINTS" id="PR00411">
    <property type="entry name" value="PNDRDTASEI"/>
</dbReference>
<dbReference type="PANTHER" id="PTHR42949">
    <property type="entry name" value="ANAEROBIC GLYCEROL-3-PHOSPHATE DEHYDROGENASE SUBUNIT B"/>
    <property type="match status" value="1"/>
</dbReference>
<evidence type="ECO:0000313" key="3">
    <source>
        <dbReference type="EMBL" id="KXA94872.1"/>
    </source>
</evidence>
<sequence>MSNRTKKNDYDTVVIGGGPAGLAGGVKAEEFGLKTLILENGDRIGGIPIQCIHPGFGNFYYEEDLTGPEFSNRLIEKVESLDLEYRTNAHVSEITNVSDLRKEIKVFTPENASRITTSTIIYATGARERHLFETGICGDRVSGIYTAGETQTLMDIQGVMPGKEVVIVGSGDIGLIMARRFALEGADVKGVMEMLPYPTGLTRNVSQCLRDLDIPLHTGRAVKKVRGEGRVEEVITVKVNEDLQEIPGTQKSVECDTVVLATGLIPYTKKLERIDVEMDPMTKGPVVNEFLETNISGVFAAGNVLAINDYVDYAAEQGELAAEGAKIFVENETIPSREWVPIKKGRNVRFVVPHYLSGERNVSIYSRAKKPEIRVKINFPEIGREIKKPSVRPGDMIKIELGAEDLASLSDGLTMEVIR</sequence>
<comment type="caution">
    <text evidence="3">The sequence shown here is derived from an EMBL/GenBank/DDBJ whole genome shotgun (WGS) entry which is preliminary data.</text>
</comment>
<organism evidence="3 4">
    <name type="scientific">candidate division MSBL1 archaeon SCGC-AAA259E19</name>
    <dbReference type="NCBI Taxonomy" id="1698264"/>
    <lineage>
        <taxon>Archaea</taxon>
        <taxon>Methanobacteriati</taxon>
        <taxon>Methanobacteriota</taxon>
        <taxon>candidate division MSBL1</taxon>
    </lineage>
</organism>
<dbReference type="Proteomes" id="UP000070284">
    <property type="component" value="Unassembled WGS sequence"/>
</dbReference>
<dbReference type="InterPro" id="IPR051691">
    <property type="entry name" value="Metab_Enz_Cyan_OpOx_G3PDH"/>
</dbReference>
<gene>
    <name evidence="3" type="ORF">AKJ65_03180</name>
</gene>
<evidence type="ECO:0000256" key="1">
    <source>
        <dbReference type="ARBA" id="ARBA00023002"/>
    </source>
</evidence>
<dbReference type="InterPro" id="IPR036188">
    <property type="entry name" value="FAD/NAD-bd_sf"/>
</dbReference>
<dbReference type="PATRIC" id="fig|1698264.3.peg.1236"/>
<dbReference type="Gene3D" id="3.50.50.60">
    <property type="entry name" value="FAD/NAD(P)-binding domain"/>
    <property type="match status" value="2"/>
</dbReference>
<dbReference type="Pfam" id="PF07992">
    <property type="entry name" value="Pyr_redox_2"/>
    <property type="match status" value="1"/>
</dbReference>
<protein>
    <submittedName>
        <fullName evidence="3">Pyridine nucleotide-disulfide oxidoreductase</fullName>
    </submittedName>
</protein>
<feature type="domain" description="FAD/NAD(P)-binding" evidence="2">
    <location>
        <begin position="10"/>
        <end position="318"/>
    </location>
</feature>
<dbReference type="EMBL" id="LHXO01000035">
    <property type="protein sequence ID" value="KXA94872.1"/>
    <property type="molecule type" value="Genomic_DNA"/>
</dbReference>
<dbReference type="PRINTS" id="PR00368">
    <property type="entry name" value="FADPNR"/>
</dbReference>
<dbReference type="GO" id="GO:0016491">
    <property type="term" value="F:oxidoreductase activity"/>
    <property type="evidence" value="ECO:0007669"/>
    <property type="project" value="UniProtKB-KW"/>
</dbReference>
<keyword evidence="1" id="KW-0560">Oxidoreductase</keyword>
<dbReference type="PANTHER" id="PTHR42949:SF3">
    <property type="entry name" value="ANAEROBIC GLYCEROL-3-PHOSPHATE DEHYDROGENASE SUBUNIT B"/>
    <property type="match status" value="1"/>
</dbReference>
<name>A0A133UKX3_9EURY</name>